<reference evidence="1 2" key="1">
    <citation type="journal article" date="2024" name="G3 (Bethesda)">
        <title>Genome assembly of Hibiscus sabdariffa L. provides insights into metabolisms of medicinal natural products.</title>
        <authorList>
            <person name="Kim T."/>
        </authorList>
    </citation>
    <scope>NUCLEOTIDE SEQUENCE [LARGE SCALE GENOMIC DNA]</scope>
    <source>
        <strain evidence="1">TK-2024</strain>
        <tissue evidence="1">Old leaves</tissue>
    </source>
</reference>
<evidence type="ECO:0000313" key="1">
    <source>
        <dbReference type="EMBL" id="KAK8538888.1"/>
    </source>
</evidence>
<name>A0ABR2DHL9_9ROSI</name>
<gene>
    <name evidence="1" type="ORF">V6N12_034595</name>
</gene>
<organism evidence="1 2">
    <name type="scientific">Hibiscus sabdariffa</name>
    <name type="common">roselle</name>
    <dbReference type="NCBI Taxonomy" id="183260"/>
    <lineage>
        <taxon>Eukaryota</taxon>
        <taxon>Viridiplantae</taxon>
        <taxon>Streptophyta</taxon>
        <taxon>Embryophyta</taxon>
        <taxon>Tracheophyta</taxon>
        <taxon>Spermatophyta</taxon>
        <taxon>Magnoliopsida</taxon>
        <taxon>eudicotyledons</taxon>
        <taxon>Gunneridae</taxon>
        <taxon>Pentapetalae</taxon>
        <taxon>rosids</taxon>
        <taxon>malvids</taxon>
        <taxon>Malvales</taxon>
        <taxon>Malvaceae</taxon>
        <taxon>Malvoideae</taxon>
        <taxon>Hibiscus</taxon>
    </lineage>
</organism>
<accession>A0ABR2DHL9</accession>
<proteinExistence type="predicted"/>
<dbReference type="Proteomes" id="UP001472677">
    <property type="component" value="Unassembled WGS sequence"/>
</dbReference>
<comment type="caution">
    <text evidence="1">The sequence shown here is derived from an EMBL/GenBank/DDBJ whole genome shotgun (WGS) entry which is preliminary data.</text>
</comment>
<evidence type="ECO:0000313" key="2">
    <source>
        <dbReference type="Proteomes" id="UP001472677"/>
    </source>
</evidence>
<dbReference type="EMBL" id="JBBPBM010000027">
    <property type="protein sequence ID" value="KAK8538888.1"/>
    <property type="molecule type" value="Genomic_DNA"/>
</dbReference>
<keyword evidence="2" id="KW-1185">Reference proteome</keyword>
<protein>
    <submittedName>
        <fullName evidence="1">Uncharacterized protein</fullName>
    </submittedName>
</protein>
<sequence>MRGYEIARAKARGEERLGNVLIAIERLQISKKDITYNLRILLDLLSDPSKIGGEYQPSHKLKLSKFKSVSLDAKVELTARITRRSFFIPSRSSPKVTVVVVEARNRLKAFPSVDAGGERLVIHASQALLAYVHYLGLKKLSEPVSIALKSLSQWTQSKSRKPLSIGIVCKRGESLFNKPGGKFRKILSSIQCSTLRKQGEVSDLSPCSFHWQLLLTCSPT</sequence>